<keyword evidence="3" id="KW-1185">Reference proteome</keyword>
<protein>
    <submittedName>
        <fullName evidence="2">Uncharacterized protein</fullName>
    </submittedName>
</protein>
<gene>
    <name evidence="2" type="ORF">EC844_12423</name>
</gene>
<keyword evidence="1" id="KW-1133">Transmembrane helix</keyword>
<dbReference type="AlphaFoldDB" id="A0A4R1XLQ0"/>
<reference evidence="2 3" key="1">
    <citation type="submission" date="2019-03" db="EMBL/GenBank/DDBJ databases">
        <title>Genomic analyses of the natural microbiome of Caenorhabditis elegans.</title>
        <authorList>
            <person name="Samuel B."/>
        </authorList>
    </citation>
    <scope>NUCLEOTIDE SEQUENCE [LARGE SCALE GENOMIC DNA]</scope>
    <source>
        <strain evidence="2 3">JUb89</strain>
    </source>
</reference>
<evidence type="ECO:0000313" key="3">
    <source>
        <dbReference type="Proteomes" id="UP000294963"/>
    </source>
</evidence>
<dbReference type="EMBL" id="SLVJ01000024">
    <property type="protein sequence ID" value="TCM62705.1"/>
    <property type="molecule type" value="Genomic_DNA"/>
</dbReference>
<organism evidence="2 3">
    <name type="scientific">Acinetobacter calcoaceticus</name>
    <dbReference type="NCBI Taxonomy" id="471"/>
    <lineage>
        <taxon>Bacteria</taxon>
        <taxon>Pseudomonadati</taxon>
        <taxon>Pseudomonadota</taxon>
        <taxon>Gammaproteobacteria</taxon>
        <taxon>Moraxellales</taxon>
        <taxon>Moraxellaceae</taxon>
        <taxon>Acinetobacter</taxon>
        <taxon>Acinetobacter calcoaceticus/baumannii complex</taxon>
    </lineage>
</organism>
<name>A0A4R1XLQ0_ACICA</name>
<proteinExistence type="predicted"/>
<feature type="transmembrane region" description="Helical" evidence="1">
    <location>
        <begin position="47"/>
        <end position="69"/>
    </location>
</feature>
<dbReference type="Proteomes" id="UP000294963">
    <property type="component" value="Unassembled WGS sequence"/>
</dbReference>
<keyword evidence="1" id="KW-0812">Transmembrane</keyword>
<evidence type="ECO:0000256" key="1">
    <source>
        <dbReference type="SAM" id="Phobius"/>
    </source>
</evidence>
<evidence type="ECO:0000313" key="2">
    <source>
        <dbReference type="EMBL" id="TCM62705.1"/>
    </source>
</evidence>
<sequence>MLKKFNDVGVLRSSTRHSLLKLTAKDTKPNQTSNTILIYIGSPRNSLLASLYLIVKIASLIIEIVQMCFF</sequence>
<keyword evidence="1" id="KW-0472">Membrane</keyword>
<comment type="caution">
    <text evidence="2">The sequence shown here is derived from an EMBL/GenBank/DDBJ whole genome shotgun (WGS) entry which is preliminary data.</text>
</comment>
<accession>A0A4R1XLQ0</accession>